<organism evidence="2 3">
    <name type="scientific">Stenotrophomonas mori</name>
    <dbReference type="NCBI Taxonomy" id="2871096"/>
    <lineage>
        <taxon>Bacteria</taxon>
        <taxon>Pseudomonadati</taxon>
        <taxon>Pseudomonadota</taxon>
        <taxon>Gammaproteobacteria</taxon>
        <taxon>Lysobacterales</taxon>
        <taxon>Lysobacteraceae</taxon>
        <taxon>Stenotrophomonas</taxon>
    </lineage>
</organism>
<name>A0ABT0SH76_9GAMM</name>
<dbReference type="EMBL" id="JAIKTS010000002">
    <property type="protein sequence ID" value="MCL7714689.1"/>
    <property type="molecule type" value="Genomic_DNA"/>
</dbReference>
<dbReference type="RefSeq" id="WP_425603874.1">
    <property type="nucleotide sequence ID" value="NZ_JAIKTS010000002.1"/>
</dbReference>
<gene>
    <name evidence="2" type="ORF">K5L01_08545</name>
</gene>
<reference evidence="2 3" key="1">
    <citation type="submission" date="2021-08" db="EMBL/GenBank/DDBJ databases">
        <title>Novel members of of the genus Stenotrophomonas from differernt environment.</title>
        <authorList>
            <person name="Deng Y."/>
        </authorList>
    </citation>
    <scope>NUCLEOTIDE SEQUENCE [LARGE SCALE GENOMIC DNA]</scope>
    <source>
        <strain evidence="2 3">CPCC 101365</strain>
    </source>
</reference>
<dbReference type="Proteomes" id="UP001431235">
    <property type="component" value="Unassembled WGS sequence"/>
</dbReference>
<protein>
    <submittedName>
        <fullName evidence="2">Pteridine-dependent deoxygenase</fullName>
    </submittedName>
</protein>
<dbReference type="InterPro" id="IPR049368">
    <property type="entry name" value="FkbO_Hyg5-like_N"/>
</dbReference>
<proteinExistence type="predicted"/>
<accession>A0ABT0SH76</accession>
<sequence>MPADRRDAVLADPYTLAAFGFGIGAGGPEAPHWLQIPLAQHGAGRIEVWRGASPAERGIEGRVRWSRNREMLFTAIEIDEAGHGIEAASAAAYAEITAFLAQDEQPHLLRTWNYLDAITEGEGDDERYRQFCLGRVRGLRTLDEATLPAATCVGGFDGRRRVQVYCLAARQPGIPLENPRQVSAYAYPRQYGPQSPSFARAMLPPAATGLPLLQSGTAAITGHASRHAGMLLRQCDEVLLNLASLIDAARTHRPSLSPRLGGGSLLKVYVREANDMQAVADHLRQQGFDASMCLVLHGEVCRAELLVEIEGMHY</sequence>
<feature type="domain" description="Chorismatase FkbO/Hyg5-like N-terminal" evidence="1">
    <location>
        <begin position="47"/>
        <end position="168"/>
    </location>
</feature>
<evidence type="ECO:0000313" key="2">
    <source>
        <dbReference type="EMBL" id="MCL7714689.1"/>
    </source>
</evidence>
<comment type="caution">
    <text evidence="2">The sequence shown here is derived from an EMBL/GenBank/DDBJ whole genome shotgun (WGS) entry which is preliminary data.</text>
</comment>
<dbReference type="Gene3D" id="3.30.1330.40">
    <property type="entry name" value="RutC-like"/>
    <property type="match status" value="1"/>
</dbReference>
<keyword evidence="3" id="KW-1185">Reference proteome</keyword>
<evidence type="ECO:0000313" key="3">
    <source>
        <dbReference type="Proteomes" id="UP001431235"/>
    </source>
</evidence>
<evidence type="ECO:0000259" key="1">
    <source>
        <dbReference type="Pfam" id="PF21168"/>
    </source>
</evidence>
<dbReference type="Pfam" id="PF21168">
    <property type="entry name" value="FkbO_Hyg5-like_N"/>
    <property type="match status" value="1"/>
</dbReference>
<dbReference type="InterPro" id="IPR035959">
    <property type="entry name" value="RutC-like_sf"/>
</dbReference>